<dbReference type="EMBL" id="VSRR010028709">
    <property type="protein sequence ID" value="MPC68980.1"/>
    <property type="molecule type" value="Genomic_DNA"/>
</dbReference>
<evidence type="ECO:0000313" key="2">
    <source>
        <dbReference type="Proteomes" id="UP000324222"/>
    </source>
</evidence>
<proteinExistence type="predicted"/>
<reference evidence="1 2" key="1">
    <citation type="submission" date="2019-05" db="EMBL/GenBank/DDBJ databases">
        <title>Another draft genome of Portunus trituberculatus and its Hox gene families provides insights of decapod evolution.</title>
        <authorList>
            <person name="Jeong J.-H."/>
            <person name="Song I."/>
            <person name="Kim S."/>
            <person name="Choi T."/>
            <person name="Kim D."/>
            <person name="Ryu S."/>
            <person name="Kim W."/>
        </authorList>
    </citation>
    <scope>NUCLEOTIDE SEQUENCE [LARGE SCALE GENOMIC DNA]</scope>
    <source>
        <tissue evidence="1">Muscle</tissue>
    </source>
</reference>
<dbReference type="AlphaFoldDB" id="A0A5B7H9U4"/>
<comment type="caution">
    <text evidence="1">The sequence shown here is derived from an EMBL/GenBank/DDBJ whole genome shotgun (WGS) entry which is preliminary data.</text>
</comment>
<accession>A0A5B7H9U4</accession>
<evidence type="ECO:0000313" key="1">
    <source>
        <dbReference type="EMBL" id="MPC68980.1"/>
    </source>
</evidence>
<organism evidence="1 2">
    <name type="scientific">Portunus trituberculatus</name>
    <name type="common">Swimming crab</name>
    <name type="synonym">Neptunus trituberculatus</name>
    <dbReference type="NCBI Taxonomy" id="210409"/>
    <lineage>
        <taxon>Eukaryota</taxon>
        <taxon>Metazoa</taxon>
        <taxon>Ecdysozoa</taxon>
        <taxon>Arthropoda</taxon>
        <taxon>Crustacea</taxon>
        <taxon>Multicrustacea</taxon>
        <taxon>Malacostraca</taxon>
        <taxon>Eumalacostraca</taxon>
        <taxon>Eucarida</taxon>
        <taxon>Decapoda</taxon>
        <taxon>Pleocyemata</taxon>
        <taxon>Brachyura</taxon>
        <taxon>Eubrachyura</taxon>
        <taxon>Portunoidea</taxon>
        <taxon>Portunidae</taxon>
        <taxon>Portuninae</taxon>
        <taxon>Portunus</taxon>
    </lineage>
</organism>
<sequence>MFYEASCRCALVCECSSRQYSLGASRHRRRDEKTQESGESVLTVKSSINCQREILLFLYPTMMAAISKSKPPCESLRT</sequence>
<gene>
    <name evidence="1" type="ORF">E2C01_063193</name>
</gene>
<dbReference type="Proteomes" id="UP000324222">
    <property type="component" value="Unassembled WGS sequence"/>
</dbReference>
<protein>
    <submittedName>
        <fullName evidence="1">Uncharacterized protein</fullName>
    </submittedName>
</protein>
<name>A0A5B7H9U4_PORTR</name>
<keyword evidence="2" id="KW-1185">Reference proteome</keyword>